<dbReference type="EMBL" id="CAJOBJ010006984">
    <property type="protein sequence ID" value="CAF4074726.1"/>
    <property type="molecule type" value="Genomic_DNA"/>
</dbReference>
<sequence>MATKYVNNKGCPYIIGTHMKQQNEINRKTRGRKQRKHVQLSPREKKYQNKKRREKTKNIARRKNVFIVHDDVPNDDVDSNDVDDDEMDDDYDDDDNVDDDDDNNNVHDQINREVTTDVANTKTN</sequence>
<evidence type="ECO:0000313" key="3">
    <source>
        <dbReference type="EMBL" id="CAF2128206.1"/>
    </source>
</evidence>
<feature type="compositionally biased region" description="Acidic residues" evidence="1">
    <location>
        <begin position="73"/>
        <end position="103"/>
    </location>
</feature>
<proteinExistence type="predicted"/>
<accession>A0A816WKS1</accession>
<evidence type="ECO:0000313" key="2">
    <source>
        <dbReference type="EMBL" id="CAF1596078.1"/>
    </source>
</evidence>
<dbReference type="Proteomes" id="UP000681720">
    <property type="component" value="Unassembled WGS sequence"/>
</dbReference>
<name>A0A816WKS1_9BILA</name>
<protein>
    <submittedName>
        <fullName evidence="3">Uncharacterized protein</fullName>
    </submittedName>
</protein>
<dbReference type="EMBL" id="CAJNOW010011300">
    <property type="protein sequence ID" value="CAF1596078.1"/>
    <property type="molecule type" value="Genomic_DNA"/>
</dbReference>
<feature type="compositionally biased region" description="Basic residues" evidence="1">
    <location>
        <begin position="48"/>
        <end position="64"/>
    </location>
</feature>
<comment type="caution">
    <text evidence="3">The sequence shown here is derived from an EMBL/GenBank/DDBJ whole genome shotgun (WGS) entry which is preliminary data.</text>
</comment>
<dbReference type="Proteomes" id="UP000663834">
    <property type="component" value="Unassembled WGS sequence"/>
</dbReference>
<dbReference type="EMBL" id="CAJNRE010014508">
    <property type="protein sequence ID" value="CAF2128206.1"/>
    <property type="molecule type" value="Genomic_DNA"/>
</dbReference>
<dbReference type="Proteomes" id="UP000663824">
    <property type="component" value="Unassembled WGS sequence"/>
</dbReference>
<evidence type="ECO:0000313" key="5">
    <source>
        <dbReference type="Proteomes" id="UP000663824"/>
    </source>
</evidence>
<dbReference type="AlphaFoldDB" id="A0A816WKS1"/>
<feature type="region of interest" description="Disordered" evidence="1">
    <location>
        <begin position="18"/>
        <end position="124"/>
    </location>
</feature>
<reference evidence="3" key="1">
    <citation type="submission" date="2021-02" db="EMBL/GenBank/DDBJ databases">
        <authorList>
            <person name="Nowell W R."/>
        </authorList>
    </citation>
    <scope>NUCLEOTIDE SEQUENCE</scope>
</reference>
<feature type="compositionally biased region" description="Basic residues" evidence="1">
    <location>
        <begin position="28"/>
        <end position="38"/>
    </location>
</feature>
<evidence type="ECO:0000313" key="4">
    <source>
        <dbReference type="EMBL" id="CAF4074726.1"/>
    </source>
</evidence>
<evidence type="ECO:0000256" key="1">
    <source>
        <dbReference type="SAM" id="MobiDB-lite"/>
    </source>
</evidence>
<gene>
    <name evidence="4" type="ORF">GIL414_LOCUS15716</name>
    <name evidence="2" type="ORF">KQP761_LOCUS21728</name>
    <name evidence="3" type="ORF">MBJ925_LOCUS27125</name>
</gene>
<organism evidence="3 5">
    <name type="scientific">Rotaria magnacalcarata</name>
    <dbReference type="NCBI Taxonomy" id="392030"/>
    <lineage>
        <taxon>Eukaryota</taxon>
        <taxon>Metazoa</taxon>
        <taxon>Spiralia</taxon>
        <taxon>Gnathifera</taxon>
        <taxon>Rotifera</taxon>
        <taxon>Eurotatoria</taxon>
        <taxon>Bdelloidea</taxon>
        <taxon>Philodinida</taxon>
        <taxon>Philodinidae</taxon>
        <taxon>Rotaria</taxon>
    </lineage>
</organism>